<keyword evidence="2" id="KW-0479">Metal-binding</keyword>
<comment type="caution">
    <text evidence="7">The sequence shown here is derived from an EMBL/GenBank/DDBJ whole genome shotgun (WGS) entry which is preliminary data.</text>
</comment>
<dbReference type="OrthoDB" id="9801445at2"/>
<dbReference type="EMBL" id="DMNG01000081">
    <property type="protein sequence ID" value="HAN23891.1"/>
    <property type="molecule type" value="Genomic_DNA"/>
</dbReference>
<evidence type="ECO:0000256" key="3">
    <source>
        <dbReference type="ARBA" id="ARBA00022801"/>
    </source>
</evidence>
<evidence type="ECO:0000256" key="5">
    <source>
        <dbReference type="ARBA" id="ARBA00024029"/>
    </source>
</evidence>
<dbReference type="InterPro" id="IPR024087">
    <property type="entry name" value="Creatininase-like_sf"/>
</dbReference>
<protein>
    <submittedName>
        <fullName evidence="7">Creatininase family protein</fullName>
    </submittedName>
</protein>
<sequence length="295" mass="31707">MPPAPRRGHRRAPPGPPAADTRDPHTEGCPVTTRFHELTGPQTATVLTPASVLLVPIGAIEHHGPHLPLVTDALMAEAAVEALVPRAREAGIDAWQLPTLQIAKSDEHCWAPGTLWLSGETLMDVLVEIGRSITTTPARKVVFVNGHGGNVALLQVANRELRRRFGLQTFSMPALGTAGRTSDDPTLPDEHGLGIHGGWAETSIVMHLRPDLVHPELFARNVPEWFDDYEMLGFNGKPVSFGWLSDDFGPAGIIGDPTAATAAAGKALFDEAIERGLVALGEIDRFTLPERTTLI</sequence>
<dbReference type="GO" id="GO:0009231">
    <property type="term" value="P:riboflavin biosynthetic process"/>
    <property type="evidence" value="ECO:0007669"/>
    <property type="project" value="TreeGrafter"/>
</dbReference>
<keyword evidence="3" id="KW-0378">Hydrolase</keyword>
<evidence type="ECO:0000313" key="7">
    <source>
        <dbReference type="EMBL" id="HAN23891.1"/>
    </source>
</evidence>
<evidence type="ECO:0000256" key="4">
    <source>
        <dbReference type="ARBA" id="ARBA00022833"/>
    </source>
</evidence>
<dbReference type="InterPro" id="IPR003785">
    <property type="entry name" value="Creatininase/forma_Hydrolase"/>
</dbReference>
<comment type="similarity">
    <text evidence="5">Belongs to the creatininase superfamily.</text>
</comment>
<accession>A0A3C1KB42</accession>
<feature type="region of interest" description="Disordered" evidence="6">
    <location>
        <begin position="1"/>
        <end position="28"/>
    </location>
</feature>
<gene>
    <name evidence="7" type="ORF">DCP95_04880</name>
</gene>
<reference evidence="7 8" key="1">
    <citation type="journal article" date="2018" name="Nat. Biotechnol.">
        <title>A standardized bacterial taxonomy based on genome phylogeny substantially revises the tree of life.</title>
        <authorList>
            <person name="Parks D.H."/>
            <person name="Chuvochina M."/>
            <person name="Waite D.W."/>
            <person name="Rinke C."/>
            <person name="Skarshewski A."/>
            <person name="Chaumeil P.A."/>
            <person name="Hugenholtz P."/>
        </authorList>
    </citation>
    <scope>NUCLEOTIDE SEQUENCE [LARGE SCALE GENOMIC DNA]</scope>
    <source>
        <strain evidence="7">UBA9152</strain>
    </source>
</reference>
<evidence type="ECO:0000256" key="6">
    <source>
        <dbReference type="SAM" id="MobiDB-lite"/>
    </source>
</evidence>
<evidence type="ECO:0000256" key="1">
    <source>
        <dbReference type="ARBA" id="ARBA00001947"/>
    </source>
</evidence>
<comment type="cofactor">
    <cofactor evidence="1">
        <name>Zn(2+)</name>
        <dbReference type="ChEBI" id="CHEBI:29105"/>
    </cofactor>
</comment>
<dbReference type="SUPFAM" id="SSF102215">
    <property type="entry name" value="Creatininase"/>
    <property type="match status" value="1"/>
</dbReference>
<keyword evidence="4" id="KW-0862">Zinc</keyword>
<dbReference type="PANTHER" id="PTHR35005">
    <property type="entry name" value="3-DEHYDRO-SCYLLO-INOSOSE HYDROLASE"/>
    <property type="match status" value="1"/>
</dbReference>
<dbReference type="GO" id="GO:0046872">
    <property type="term" value="F:metal ion binding"/>
    <property type="evidence" value="ECO:0007669"/>
    <property type="project" value="UniProtKB-KW"/>
</dbReference>
<dbReference type="Proteomes" id="UP000257479">
    <property type="component" value="Unassembled WGS sequence"/>
</dbReference>
<dbReference type="AlphaFoldDB" id="A0A3C1KB42"/>
<dbReference type="GO" id="GO:0016811">
    <property type="term" value="F:hydrolase activity, acting on carbon-nitrogen (but not peptide) bonds, in linear amides"/>
    <property type="evidence" value="ECO:0007669"/>
    <property type="project" value="TreeGrafter"/>
</dbReference>
<dbReference type="Gene3D" id="3.40.50.10310">
    <property type="entry name" value="Creatininase"/>
    <property type="match status" value="1"/>
</dbReference>
<proteinExistence type="inferred from homology"/>
<evidence type="ECO:0000313" key="8">
    <source>
        <dbReference type="Proteomes" id="UP000257479"/>
    </source>
</evidence>
<organism evidence="7 8">
    <name type="scientific">Microbacterium ginsengisoli</name>
    <dbReference type="NCBI Taxonomy" id="400772"/>
    <lineage>
        <taxon>Bacteria</taxon>
        <taxon>Bacillati</taxon>
        <taxon>Actinomycetota</taxon>
        <taxon>Actinomycetes</taxon>
        <taxon>Micrococcales</taxon>
        <taxon>Microbacteriaceae</taxon>
        <taxon>Microbacterium</taxon>
    </lineage>
</organism>
<dbReference type="Pfam" id="PF02633">
    <property type="entry name" value="Creatininase"/>
    <property type="match status" value="1"/>
</dbReference>
<dbReference type="PANTHER" id="PTHR35005:SF1">
    <property type="entry name" value="2-AMINO-5-FORMYLAMINO-6-RIBOSYLAMINOPYRIMIDIN-4(3H)-ONE 5'-MONOPHOSPHATE DEFORMYLASE"/>
    <property type="match status" value="1"/>
</dbReference>
<name>A0A3C1KB42_9MICO</name>
<evidence type="ECO:0000256" key="2">
    <source>
        <dbReference type="ARBA" id="ARBA00022723"/>
    </source>
</evidence>
<feature type="compositionally biased region" description="Basic residues" evidence="6">
    <location>
        <begin position="1"/>
        <end position="12"/>
    </location>
</feature>